<sequence>MRVSGAVKIIFATESNSSCDCGSFSPKDTLLNIVSEIGGDFNRRSVQTNGAYKVSHAFFLGGKNMLYMGARILDSLPLARWVFKGMGFFFSFLR</sequence>
<name>A0A0K8MGM5_9PROT</name>
<dbReference type="EMBL" id="BBVC01000115">
    <property type="protein sequence ID" value="GAO99019.1"/>
    <property type="molecule type" value="Genomic_DNA"/>
</dbReference>
<organism evidence="1 2">
    <name type="scientific">Caedimonas varicaedens</name>
    <dbReference type="NCBI Taxonomy" id="1629334"/>
    <lineage>
        <taxon>Bacteria</taxon>
        <taxon>Pseudomonadati</taxon>
        <taxon>Pseudomonadota</taxon>
        <taxon>Alphaproteobacteria</taxon>
        <taxon>Holosporales</taxon>
        <taxon>Caedimonadaceae</taxon>
        <taxon>Caedimonas</taxon>
    </lineage>
</organism>
<dbReference type="AlphaFoldDB" id="A0A0K8MGM5"/>
<dbReference type="Proteomes" id="UP000036771">
    <property type="component" value="Unassembled WGS sequence"/>
</dbReference>
<reference evidence="1 2" key="1">
    <citation type="submission" date="2015-03" db="EMBL/GenBank/DDBJ databases">
        <title>Caedibacter varicaedens, whole genome shotgun sequence.</title>
        <authorList>
            <person name="Suzuki H."/>
            <person name="Dapper A.L."/>
            <person name="Gibson A.K."/>
            <person name="Jackson C."/>
            <person name="Lee H."/>
            <person name="Pejaver V.R."/>
            <person name="Doak T."/>
            <person name="Lynch M."/>
        </authorList>
    </citation>
    <scope>NUCLEOTIDE SEQUENCE [LARGE SCALE GENOMIC DNA]</scope>
</reference>
<keyword evidence="2" id="KW-1185">Reference proteome</keyword>
<protein>
    <submittedName>
        <fullName evidence="1">Uncharacterized protein</fullName>
    </submittedName>
</protein>
<proteinExistence type="predicted"/>
<comment type="caution">
    <text evidence="1">The sequence shown here is derived from an EMBL/GenBank/DDBJ whole genome shotgun (WGS) entry which is preliminary data.</text>
</comment>
<evidence type="ECO:0000313" key="2">
    <source>
        <dbReference type="Proteomes" id="UP000036771"/>
    </source>
</evidence>
<accession>A0A0K8MGM5</accession>
<gene>
    <name evidence="1" type="ORF">Cva_01692</name>
</gene>
<dbReference type="OrthoDB" id="9802525at2"/>
<evidence type="ECO:0000313" key="1">
    <source>
        <dbReference type="EMBL" id="GAO99019.1"/>
    </source>
</evidence>